<sequence>MMTRKEGRAFLSNKIWQEVNREMNKTDQMKGLPQPSLEKSSEGYDLISLPDPNSTDLIMKDLREIVFSRESRRVYSDEKLSLEALSFLLWSSQGVKAVMKNNYATLRTVPSAGARHPFETYIFVRLVKGLKRGLYRYVALSHSLVLEKEGDFASEVADAALGQKFVGHCAVTFVWSVIPYRTEWRYDLTSYKPILLDAGHICQNLYLACEALNLGTCAIAAYDQEKIDKLIGLDGYDEFVIYMAPVGKPKRY</sequence>
<dbReference type="PANTHER" id="PTHR43745">
    <property type="entry name" value="NITROREDUCTASE MJ1384-RELATED"/>
    <property type="match status" value="1"/>
</dbReference>
<evidence type="ECO:0000313" key="3">
    <source>
        <dbReference type="Proteomes" id="UP000054092"/>
    </source>
</evidence>
<dbReference type="CDD" id="cd02142">
    <property type="entry name" value="McbC_SagB-like_oxidoreductase"/>
    <property type="match status" value="1"/>
</dbReference>
<dbReference type="GO" id="GO:0016491">
    <property type="term" value="F:oxidoreductase activity"/>
    <property type="evidence" value="ECO:0007669"/>
    <property type="project" value="InterPro"/>
</dbReference>
<gene>
    <name evidence="2" type="ORF">XD94_0352</name>
</gene>
<evidence type="ECO:0000313" key="2">
    <source>
        <dbReference type="EMBL" id="KUK81699.1"/>
    </source>
</evidence>
<comment type="caution">
    <text evidence="2">The sequence shown here is derived from an EMBL/GenBank/DDBJ whole genome shotgun (WGS) entry which is preliminary data.</text>
</comment>
<dbReference type="InterPro" id="IPR020051">
    <property type="entry name" value="SagB-type_dehydrogenase"/>
</dbReference>
<dbReference type="InterPro" id="IPR000415">
    <property type="entry name" value="Nitroreductase-like"/>
</dbReference>
<organism evidence="2 3">
    <name type="scientific">Mesotoga prima</name>
    <dbReference type="NCBI Taxonomy" id="1184387"/>
    <lineage>
        <taxon>Bacteria</taxon>
        <taxon>Thermotogati</taxon>
        <taxon>Thermotogota</taxon>
        <taxon>Thermotogae</taxon>
        <taxon>Kosmotogales</taxon>
        <taxon>Kosmotogaceae</taxon>
        <taxon>Mesotoga</taxon>
    </lineage>
</organism>
<dbReference type="PANTHER" id="PTHR43745:SF2">
    <property type="entry name" value="NITROREDUCTASE MJ1384-RELATED"/>
    <property type="match status" value="1"/>
</dbReference>
<dbReference type="NCBIfam" id="TIGR03605">
    <property type="entry name" value="antibiot_sagB"/>
    <property type="match status" value="1"/>
</dbReference>
<reference evidence="3" key="1">
    <citation type="journal article" date="2015" name="MBio">
        <title>Genome-Resolved Metagenomic Analysis Reveals Roles for Candidate Phyla and Other Microbial Community Members in Biogeochemical Transformations in Oil Reservoirs.</title>
        <authorList>
            <person name="Hu P."/>
            <person name="Tom L."/>
            <person name="Singh A."/>
            <person name="Thomas B.C."/>
            <person name="Baker B.J."/>
            <person name="Piceno Y.M."/>
            <person name="Andersen G.L."/>
            <person name="Banfield J.F."/>
        </authorList>
    </citation>
    <scope>NUCLEOTIDE SEQUENCE [LARGE SCALE GENOMIC DNA]</scope>
</reference>
<dbReference type="InterPro" id="IPR029479">
    <property type="entry name" value="Nitroreductase"/>
</dbReference>
<name>A0A117M333_9BACT</name>
<dbReference type="InterPro" id="IPR052544">
    <property type="entry name" value="Bacteriocin_Proc_Enz"/>
</dbReference>
<accession>A0A117M333</accession>
<dbReference type="Gene3D" id="3.40.109.10">
    <property type="entry name" value="NADH Oxidase"/>
    <property type="match status" value="1"/>
</dbReference>
<feature type="domain" description="Nitroreductase" evidence="1">
    <location>
        <begin position="68"/>
        <end position="248"/>
    </location>
</feature>
<dbReference type="PATRIC" id="fig|1184387.3.peg.679"/>
<dbReference type="SUPFAM" id="SSF55469">
    <property type="entry name" value="FMN-dependent nitroreductase-like"/>
    <property type="match status" value="1"/>
</dbReference>
<dbReference type="Proteomes" id="UP000054092">
    <property type="component" value="Unassembled WGS sequence"/>
</dbReference>
<protein>
    <submittedName>
        <fullName evidence="2">SagB-type dehydrogenase domain protein</fullName>
    </submittedName>
</protein>
<dbReference type="Pfam" id="PF00881">
    <property type="entry name" value="Nitroreductase"/>
    <property type="match status" value="1"/>
</dbReference>
<evidence type="ECO:0000259" key="1">
    <source>
        <dbReference type="Pfam" id="PF00881"/>
    </source>
</evidence>
<dbReference type="AlphaFoldDB" id="A0A117M333"/>
<dbReference type="EMBL" id="LGGP01000040">
    <property type="protein sequence ID" value="KUK81699.1"/>
    <property type="molecule type" value="Genomic_DNA"/>
</dbReference>
<proteinExistence type="predicted"/>